<dbReference type="AlphaFoldDB" id="A0A0N8KE02"/>
<keyword evidence="7" id="KW-1185">Reference proteome</keyword>
<dbReference type="Pfam" id="PF03602">
    <property type="entry name" value="Cons_hypoth95"/>
    <property type="match status" value="1"/>
</dbReference>
<organism evidence="4 6">
    <name type="scientific">Saliniramus fredricksonii</name>
    <dbReference type="NCBI Taxonomy" id="1653334"/>
    <lineage>
        <taxon>Bacteria</taxon>
        <taxon>Pseudomonadati</taxon>
        <taxon>Pseudomonadota</taxon>
        <taxon>Alphaproteobacteria</taxon>
        <taxon>Hyphomicrobiales</taxon>
        <taxon>Salinarimonadaceae</taxon>
        <taxon>Saliniramus</taxon>
    </lineage>
</organism>
<dbReference type="InterPro" id="IPR002052">
    <property type="entry name" value="DNA_methylase_N6_adenine_CS"/>
</dbReference>
<evidence type="ECO:0000313" key="7">
    <source>
        <dbReference type="Proteomes" id="UP000182800"/>
    </source>
</evidence>
<feature type="region of interest" description="Disordered" evidence="3">
    <location>
        <begin position="1"/>
        <end position="32"/>
    </location>
</feature>
<dbReference type="EMBL" id="FMBM01000002">
    <property type="protein sequence ID" value="SCC80839.1"/>
    <property type="molecule type" value="Genomic_DNA"/>
</dbReference>
<dbReference type="PROSITE" id="PS00092">
    <property type="entry name" value="N6_MTASE"/>
    <property type="match status" value="1"/>
</dbReference>
<accession>A0A0N8KE02</accession>
<dbReference type="OrthoDB" id="9803017at2"/>
<evidence type="ECO:0000313" key="5">
    <source>
        <dbReference type="EMBL" id="SCC80839.1"/>
    </source>
</evidence>
<dbReference type="CDD" id="cd02440">
    <property type="entry name" value="AdoMet_MTases"/>
    <property type="match status" value="1"/>
</dbReference>
<dbReference type="InterPro" id="IPR029063">
    <property type="entry name" value="SAM-dependent_MTases_sf"/>
</dbReference>
<evidence type="ECO:0000256" key="3">
    <source>
        <dbReference type="SAM" id="MobiDB-lite"/>
    </source>
</evidence>
<evidence type="ECO:0000256" key="1">
    <source>
        <dbReference type="ARBA" id="ARBA00022603"/>
    </source>
</evidence>
<dbReference type="EMBL" id="LJSX01000020">
    <property type="protein sequence ID" value="KPQ09970.1"/>
    <property type="molecule type" value="Genomic_DNA"/>
</dbReference>
<proteinExistence type="predicted"/>
<feature type="compositionally biased region" description="Gly residues" evidence="3">
    <location>
        <begin position="16"/>
        <end position="26"/>
    </location>
</feature>
<evidence type="ECO:0000313" key="6">
    <source>
        <dbReference type="Proteomes" id="UP000050497"/>
    </source>
</evidence>
<protein>
    <submittedName>
        <fullName evidence="4">16S rRNA (Guanine(966)-N(2))-methyltransferase RsmD</fullName>
    </submittedName>
    <submittedName>
        <fullName evidence="5">16S rRNA (Guanine966-N2)-methyltransferase</fullName>
    </submittedName>
</protein>
<reference evidence="4 6" key="1">
    <citation type="submission" date="2015-09" db="EMBL/GenBank/DDBJ databases">
        <title>Identification and resolution of microdiversity through metagenomic sequencing of parallel consortia.</title>
        <authorList>
            <person name="Nelson W.C."/>
            <person name="Romine M.F."/>
            <person name="Lindemann S.R."/>
        </authorList>
    </citation>
    <scope>NUCLEOTIDE SEQUENCE [LARGE SCALE GENOMIC DNA]</scope>
    <source>
        <strain evidence="4">HL-109</strain>
    </source>
</reference>
<comment type="caution">
    <text evidence="4">The sequence shown here is derived from an EMBL/GenBank/DDBJ whole genome shotgun (WGS) entry which is preliminary data.</text>
</comment>
<dbReference type="STRING" id="1653334.GA0071312_1767"/>
<gene>
    <name evidence="4" type="primary">rsmD</name>
    <name evidence="5" type="ORF">GA0071312_1767</name>
    <name evidence="4" type="ORF">HLUCCO17_12755</name>
</gene>
<dbReference type="PANTHER" id="PTHR43542:SF1">
    <property type="entry name" value="METHYLTRANSFERASE"/>
    <property type="match status" value="1"/>
</dbReference>
<dbReference type="SUPFAM" id="SSF53335">
    <property type="entry name" value="S-adenosyl-L-methionine-dependent methyltransferases"/>
    <property type="match status" value="1"/>
</dbReference>
<keyword evidence="1 4" id="KW-0489">Methyltransferase</keyword>
<name>A0A0N8KE02_9HYPH</name>
<dbReference type="NCBIfam" id="TIGR00095">
    <property type="entry name" value="16S rRNA (guanine(966)-N(2))-methyltransferase RsmD"/>
    <property type="match status" value="1"/>
</dbReference>
<dbReference type="GO" id="GO:0008168">
    <property type="term" value="F:methyltransferase activity"/>
    <property type="evidence" value="ECO:0007669"/>
    <property type="project" value="UniProtKB-KW"/>
</dbReference>
<dbReference type="PATRIC" id="fig|1653334.4.peg.127"/>
<dbReference type="RefSeq" id="WP_074444660.1">
    <property type="nucleotide sequence ID" value="NZ_FMBM01000002.1"/>
</dbReference>
<evidence type="ECO:0000256" key="2">
    <source>
        <dbReference type="ARBA" id="ARBA00022679"/>
    </source>
</evidence>
<sequence length="194" mass="20259">MRIVGGRLSGRAIVGPKGGPGKGAGKPGPIRPTSDRLREAIFNILAHGHDDACAGARVIDLFAGTGALGLEALSRGAAFALFVDDGAQARGLIRENVEALGLGGVTRLFRRDATRLGAADKFTPADLVFCDPPYGRDLAPRALKACAQGGWMRPGALVVVEESSEATDLLPEGFTLLEARDYGETRVSFARFGA</sequence>
<keyword evidence="2 4" id="KW-0808">Transferase</keyword>
<dbReference type="GO" id="GO:0031167">
    <property type="term" value="P:rRNA methylation"/>
    <property type="evidence" value="ECO:0007669"/>
    <property type="project" value="InterPro"/>
</dbReference>
<dbReference type="Gene3D" id="3.40.50.150">
    <property type="entry name" value="Vaccinia Virus protein VP39"/>
    <property type="match status" value="1"/>
</dbReference>
<dbReference type="Proteomes" id="UP000050497">
    <property type="component" value="Unassembled WGS sequence"/>
</dbReference>
<evidence type="ECO:0000313" key="4">
    <source>
        <dbReference type="EMBL" id="KPQ09970.1"/>
    </source>
</evidence>
<dbReference type="GO" id="GO:0003676">
    <property type="term" value="F:nucleic acid binding"/>
    <property type="evidence" value="ECO:0007669"/>
    <property type="project" value="InterPro"/>
</dbReference>
<dbReference type="Proteomes" id="UP000182800">
    <property type="component" value="Unassembled WGS sequence"/>
</dbReference>
<reference evidence="5 7" key="2">
    <citation type="submission" date="2016-08" db="EMBL/GenBank/DDBJ databases">
        <authorList>
            <person name="Varghese N."/>
            <person name="Submissions Spin"/>
        </authorList>
    </citation>
    <scope>NUCLEOTIDE SEQUENCE [LARGE SCALE GENOMIC DNA]</scope>
    <source>
        <strain evidence="5 7">HL-109</strain>
    </source>
</reference>
<dbReference type="PANTHER" id="PTHR43542">
    <property type="entry name" value="METHYLTRANSFERASE"/>
    <property type="match status" value="1"/>
</dbReference>
<dbReference type="InterPro" id="IPR004398">
    <property type="entry name" value="RNA_MeTrfase_RsmD"/>
</dbReference>
<dbReference type="PIRSF" id="PIRSF004553">
    <property type="entry name" value="CHP00095"/>
    <property type="match status" value="1"/>
</dbReference>